<proteinExistence type="predicted"/>
<evidence type="ECO:0000313" key="3">
    <source>
        <dbReference type="EMBL" id="PRQ59413.1"/>
    </source>
</evidence>
<dbReference type="OMA" id="NGLYISQ"/>
<dbReference type="GO" id="GO:0003964">
    <property type="term" value="F:RNA-directed DNA polymerase activity"/>
    <property type="evidence" value="ECO:0007669"/>
    <property type="project" value="UniProtKB-KW"/>
</dbReference>
<keyword evidence="3" id="KW-0695">RNA-directed DNA polymerase</keyword>
<sequence>MKNEFEMSLCGKLNYFLGLQVQQRSNGLYISQTKYANDLVKKFGLDAATAVRNPMGTSSKLDEAYCTLLLADPIFLLVLVFVLDIKLILRNHI</sequence>
<evidence type="ECO:0000256" key="1">
    <source>
        <dbReference type="SAM" id="Phobius"/>
    </source>
</evidence>
<comment type="caution">
    <text evidence="3">The sequence shown here is derived from an EMBL/GenBank/DDBJ whole genome shotgun (WGS) entry which is preliminary data.</text>
</comment>
<evidence type="ECO:0000313" key="4">
    <source>
        <dbReference type="Proteomes" id="UP000238479"/>
    </source>
</evidence>
<dbReference type="InterPro" id="IPR013103">
    <property type="entry name" value="RVT_2"/>
</dbReference>
<keyword evidence="4" id="KW-1185">Reference proteome</keyword>
<dbReference type="Proteomes" id="UP000238479">
    <property type="component" value="Chromosome 1"/>
</dbReference>
<reference evidence="3 4" key="1">
    <citation type="journal article" date="2018" name="Nat. Genet.">
        <title>The Rosa genome provides new insights in the design of modern roses.</title>
        <authorList>
            <person name="Bendahmane M."/>
        </authorList>
    </citation>
    <scope>NUCLEOTIDE SEQUENCE [LARGE SCALE GENOMIC DNA]</scope>
    <source>
        <strain evidence="4">cv. Old Blush</strain>
    </source>
</reference>
<feature type="transmembrane region" description="Helical" evidence="1">
    <location>
        <begin position="68"/>
        <end position="89"/>
    </location>
</feature>
<keyword evidence="3" id="KW-0548">Nucleotidyltransferase</keyword>
<dbReference type="Gramene" id="PRQ59413">
    <property type="protein sequence ID" value="PRQ59413"/>
    <property type="gene ID" value="RchiOBHm_Chr1g0369901"/>
</dbReference>
<organism evidence="3 4">
    <name type="scientific">Rosa chinensis</name>
    <name type="common">China rose</name>
    <dbReference type="NCBI Taxonomy" id="74649"/>
    <lineage>
        <taxon>Eukaryota</taxon>
        <taxon>Viridiplantae</taxon>
        <taxon>Streptophyta</taxon>
        <taxon>Embryophyta</taxon>
        <taxon>Tracheophyta</taxon>
        <taxon>Spermatophyta</taxon>
        <taxon>Magnoliopsida</taxon>
        <taxon>eudicotyledons</taxon>
        <taxon>Gunneridae</taxon>
        <taxon>Pentapetalae</taxon>
        <taxon>rosids</taxon>
        <taxon>fabids</taxon>
        <taxon>Rosales</taxon>
        <taxon>Rosaceae</taxon>
        <taxon>Rosoideae</taxon>
        <taxon>Rosoideae incertae sedis</taxon>
        <taxon>Rosa</taxon>
    </lineage>
</organism>
<keyword evidence="1" id="KW-0812">Transmembrane</keyword>
<protein>
    <submittedName>
        <fullName evidence="3">Putative reverse transcriptase, RNA-dependent DNA polymerase</fullName>
    </submittedName>
</protein>
<dbReference type="AlphaFoldDB" id="A0A2P6SL69"/>
<dbReference type="EMBL" id="PDCK01000039">
    <property type="protein sequence ID" value="PRQ59413.1"/>
    <property type="molecule type" value="Genomic_DNA"/>
</dbReference>
<evidence type="ECO:0000259" key="2">
    <source>
        <dbReference type="Pfam" id="PF07727"/>
    </source>
</evidence>
<gene>
    <name evidence="3" type="ORF">RchiOBHm_Chr1g0369901</name>
</gene>
<keyword evidence="1" id="KW-0472">Membrane</keyword>
<keyword evidence="1" id="KW-1133">Transmembrane helix</keyword>
<accession>A0A2P6SL69</accession>
<name>A0A2P6SL69_ROSCH</name>
<dbReference type="Pfam" id="PF07727">
    <property type="entry name" value="RVT_2"/>
    <property type="match status" value="1"/>
</dbReference>
<keyword evidence="3" id="KW-0808">Transferase</keyword>
<feature type="domain" description="Reverse transcriptase Ty1/copia-type" evidence="2">
    <location>
        <begin position="1"/>
        <end position="55"/>
    </location>
</feature>